<organism evidence="1 2">
    <name type="scientific">Streptomyces akebiae</name>
    <dbReference type="NCBI Taxonomy" id="2865673"/>
    <lineage>
        <taxon>Bacteria</taxon>
        <taxon>Bacillati</taxon>
        <taxon>Actinomycetota</taxon>
        <taxon>Actinomycetes</taxon>
        <taxon>Kitasatosporales</taxon>
        <taxon>Streptomycetaceae</taxon>
        <taxon>Streptomyces</taxon>
    </lineage>
</organism>
<name>A0ABX8XL65_9ACTN</name>
<dbReference type="Pfam" id="PF12532">
    <property type="entry name" value="DUF3732"/>
    <property type="match status" value="1"/>
</dbReference>
<sequence length="647" mass="71786">MTYQIKSLALYGHRPGQMRVLALNPGRLNIITGDSRTGKTSIWTITDYCMGSSDYPVRAGKVRDYTSIFALQLVRGDQQLFIARSAPENSTTPAPRLCLQFQSAGAPPLTRDDIDFTFPLDAARRLLSEFCGIDRTIRIPAARGTTMSPSIRHALFFCLQAQNEIANPDHLFHSQGHEWRPQAIRDTLPYFLGAVDPEQAIRHARLRQLRTELKNVERQITQVAQAAPAPGQARALIAEAESAGLLPAPVDDTVSLDEALSILASVLTHAPGELGYPDSTDHTALLDRERQELRSRHQQIRARITELRQTLAEESSYLVQARDQRERLASLGLLGTATDGTGQHCPVCDSVVSPAQQTIQAIREDLERLDSDVAFVSDDSPLVQSMIAAEEEQLQQLRAEVVRNREQRQALDAGVREAARYRSQALRAASVQGRISLFLENAARAEHAPPIADTREELNREITDLEEVLGSDTQADRLSSCLSLINQKIATKARTLGLEHSEHPVRLDLRRLSIVADTPRGPVPLSDMGSGENWLGYHIAALLSLHEWFAEQGRPLPRVLVLDQPSQVYFPSDYDGPQVDLAGEDRTSLLRVYQAINDTVSHLDAGFQVIVMEHADLEDDIFRTAVVERWRGGRAALIPPAWIDQGD</sequence>
<dbReference type="RefSeq" id="WP_220645605.1">
    <property type="nucleotide sequence ID" value="NZ_CP080647.1"/>
</dbReference>
<dbReference type="InterPro" id="IPR022205">
    <property type="entry name" value="DUF3732"/>
</dbReference>
<reference evidence="1 2" key="1">
    <citation type="submission" date="2021-08" db="EMBL/GenBank/DDBJ databases">
        <authorList>
            <person name="Ping M."/>
        </authorList>
    </citation>
    <scope>NUCLEOTIDE SEQUENCE [LARGE SCALE GENOMIC DNA]</scope>
    <source>
        <strain evidence="1 2">MG28</strain>
    </source>
</reference>
<keyword evidence="2" id="KW-1185">Reference proteome</keyword>
<dbReference type="Proteomes" id="UP000827138">
    <property type="component" value="Chromosome"/>
</dbReference>
<evidence type="ECO:0000313" key="2">
    <source>
        <dbReference type="Proteomes" id="UP000827138"/>
    </source>
</evidence>
<gene>
    <name evidence="1" type="ORF">K1J60_08215</name>
</gene>
<proteinExistence type="predicted"/>
<evidence type="ECO:0000313" key="1">
    <source>
        <dbReference type="EMBL" id="QYX76494.1"/>
    </source>
</evidence>
<protein>
    <submittedName>
        <fullName evidence="1">DUF3732 domain-containing protein</fullName>
    </submittedName>
</protein>
<dbReference type="EMBL" id="CP080647">
    <property type="protein sequence ID" value="QYX76494.1"/>
    <property type="molecule type" value="Genomic_DNA"/>
</dbReference>
<accession>A0ABX8XL65</accession>